<keyword evidence="2" id="KW-0732">Signal</keyword>
<feature type="chain" id="PRO_5023892258" evidence="2">
    <location>
        <begin position="20"/>
        <end position="378"/>
    </location>
</feature>
<dbReference type="EMBL" id="LN856220">
    <property type="protein sequence ID" value="CDQ03317.1"/>
    <property type="molecule type" value="Genomic_DNA"/>
</dbReference>
<dbReference type="EMBL" id="CAAKNF010000009">
    <property type="protein sequence ID" value="VIP00047.1"/>
    <property type="molecule type" value="Genomic_DNA"/>
</dbReference>
<dbReference type="KEGG" id="bmy:BM_BM8412"/>
<reference evidence="3" key="2">
    <citation type="submission" date="2012-12" db="EMBL/GenBank/DDBJ databases">
        <authorList>
            <person name="Gao Y.W."/>
            <person name="Fan S.T."/>
            <person name="Sun H.T."/>
            <person name="Wang Z."/>
            <person name="Gao X.L."/>
            <person name="Li Y.G."/>
            <person name="Wang T.C."/>
            <person name="Zhang K."/>
            <person name="Xu W.W."/>
            <person name="Yu Z.J."/>
            <person name="Xia X.Z."/>
        </authorList>
    </citation>
    <scope>NUCLEOTIDE SEQUENCE</scope>
    <source>
        <strain evidence="3">FR3</strain>
    </source>
</reference>
<dbReference type="OrthoDB" id="5863032at2759"/>
<evidence type="ECO:0000313" key="4">
    <source>
        <dbReference type="EMBL" id="VIP00047.1"/>
    </source>
</evidence>
<name>A0A0J9Y6Z3_BRUMA</name>
<dbReference type="AlphaFoldDB" id="A0A0J9Y6Z3"/>
<reference evidence="3 5" key="1">
    <citation type="journal article" date="2007" name="Science">
        <title>Draft genome of the filarial nematode parasite Brugia malayi.</title>
        <authorList>
            <person name="Ghedin E."/>
            <person name="Wang S."/>
            <person name="Spiro D."/>
            <person name="Caler E."/>
            <person name="Zhao Q."/>
            <person name="Crabtree J."/>
            <person name="Allen J.E."/>
            <person name="Delcher A.L."/>
            <person name="Guiliano D.B."/>
            <person name="Miranda-Saavedra D."/>
            <person name="Angiuoli S.V."/>
            <person name="Creasy T."/>
            <person name="Amedeo P."/>
            <person name="Haas B."/>
            <person name="El-Sayed N.M."/>
            <person name="Wortman J.R."/>
            <person name="Feldblyum T."/>
            <person name="Tallon L."/>
            <person name="Schatz M."/>
            <person name="Shumway M."/>
            <person name="Koo H."/>
            <person name="Salzberg S.L."/>
            <person name="Schobel S."/>
            <person name="Pertea M."/>
            <person name="Pop M."/>
            <person name="White O."/>
            <person name="Barton G.J."/>
            <person name="Carlow C.K."/>
            <person name="Crawford M.J."/>
            <person name="Daub J."/>
            <person name="Dimmic M.W."/>
            <person name="Estes C.F."/>
            <person name="Foster J.M."/>
            <person name="Ganatra M."/>
            <person name="Gregory W.F."/>
            <person name="Johnson N.M."/>
            <person name="Jin J."/>
            <person name="Komuniecki R."/>
            <person name="Korf I."/>
            <person name="Kumar S."/>
            <person name="Laney S."/>
            <person name="Li B.W."/>
            <person name="Li W."/>
            <person name="Lindblom T.H."/>
            <person name="Lustigman S."/>
            <person name="Ma D."/>
            <person name="Maina C.V."/>
            <person name="Martin D.M."/>
            <person name="McCarter J.P."/>
            <person name="McReynolds L."/>
            <person name="Mitreva M."/>
            <person name="Nutman T.B."/>
            <person name="Parkinson J."/>
            <person name="Peregrin-Alvarez J.M."/>
            <person name="Poole C."/>
            <person name="Ren Q."/>
            <person name="Saunders L."/>
            <person name="Sluder A.E."/>
            <person name="Smith K."/>
            <person name="Stanke M."/>
            <person name="Unnasch T.R."/>
            <person name="Ware J."/>
            <person name="Wei A.D."/>
            <person name="Weil G."/>
            <person name="Williams D.J."/>
            <person name="Zhang Y."/>
            <person name="Williams S.A."/>
            <person name="Fraser-Liggett C."/>
            <person name="Slatko B."/>
            <person name="Blaxter M.L."/>
            <person name="Scott A.L."/>
        </authorList>
    </citation>
    <scope>NUCLEOTIDE SEQUENCE</scope>
    <source>
        <strain evidence="3 5">FR3</strain>
    </source>
</reference>
<feature type="region of interest" description="Disordered" evidence="1">
    <location>
        <begin position="322"/>
        <end position="343"/>
    </location>
</feature>
<feature type="signal peptide" evidence="2">
    <location>
        <begin position="1"/>
        <end position="19"/>
    </location>
</feature>
<evidence type="ECO:0000313" key="6">
    <source>
        <dbReference type="WBParaSite" id="Bm8412a.1"/>
    </source>
</evidence>
<accession>A0A4E9FSZ0</accession>
<gene>
    <name evidence="3 6 7" type="ORF">Bm8412</name>
    <name evidence="4" type="ORF">BM_BM8412</name>
    <name evidence="3" type="ORF">BM_Bm8412</name>
</gene>
<dbReference type="WormBase" id="Bm8412a">
    <property type="protein sequence ID" value="BM17433"/>
    <property type="gene ID" value="WBGene00228673"/>
</dbReference>
<dbReference type="GeneID" id="6099973"/>
<evidence type="ECO:0000313" key="5">
    <source>
        <dbReference type="Proteomes" id="UP000006672"/>
    </source>
</evidence>
<protein>
    <submittedName>
        <fullName evidence="3 6">Bm8412, isoform a</fullName>
    </submittedName>
</protein>
<evidence type="ECO:0000313" key="3">
    <source>
        <dbReference type="EMBL" id="CDQ03317.1"/>
    </source>
</evidence>
<evidence type="ECO:0000313" key="7">
    <source>
        <dbReference type="WormBase" id="Bm8412a"/>
    </source>
</evidence>
<dbReference type="WBParaSite" id="Bm8412a.1">
    <property type="protein sequence ID" value="Bm8412a.1"/>
    <property type="gene ID" value="WBGene00228673"/>
</dbReference>
<reference evidence="4" key="3">
    <citation type="submission" date="2019-04" db="EMBL/GenBank/DDBJ databases">
        <authorList>
            <person name="Howe K."/>
            <person name="Paulini M."/>
            <person name="Williams G."/>
        </authorList>
    </citation>
    <scope>NUCLEOTIDE SEQUENCE [LARGE SCALE GENOMIC DNA]</scope>
    <source>
        <strain evidence="4">FR3</strain>
    </source>
</reference>
<evidence type="ECO:0000256" key="1">
    <source>
        <dbReference type="SAM" id="MobiDB-lite"/>
    </source>
</evidence>
<reference evidence="6" key="4">
    <citation type="submission" date="2019-12" db="UniProtKB">
        <authorList>
            <consortium name="WormBaseParasite"/>
        </authorList>
    </citation>
    <scope>IDENTIFICATION</scope>
</reference>
<accession>A0A0J9Y6Z3</accession>
<dbReference type="RefSeq" id="XP_042938778.1">
    <property type="nucleotide sequence ID" value="XM_043082844.1"/>
</dbReference>
<organism evidence="3">
    <name type="scientific">Brugia malayi</name>
    <name type="common">Filarial nematode worm</name>
    <dbReference type="NCBI Taxonomy" id="6279"/>
    <lineage>
        <taxon>Eukaryota</taxon>
        <taxon>Metazoa</taxon>
        <taxon>Ecdysozoa</taxon>
        <taxon>Nematoda</taxon>
        <taxon>Chromadorea</taxon>
        <taxon>Rhabditida</taxon>
        <taxon>Spirurina</taxon>
        <taxon>Spiruromorpha</taxon>
        <taxon>Filarioidea</taxon>
        <taxon>Onchocercidae</taxon>
        <taxon>Brugia</taxon>
    </lineage>
</organism>
<dbReference type="Proteomes" id="UP000006672">
    <property type="component" value="Unassembled WGS sequence"/>
</dbReference>
<proteinExistence type="predicted"/>
<evidence type="ECO:0000256" key="2">
    <source>
        <dbReference type="SAM" id="SignalP"/>
    </source>
</evidence>
<keyword evidence="5" id="KW-1185">Reference proteome</keyword>
<dbReference type="CTD" id="6099973"/>
<sequence>MSIVLIALFLLAVSKNLLTTWHLICINESSGLNEKRICFDLNKGRFVDPKIGRNSIYDMEEGWSVDTLDVPFALRNTYILVAPSVTPNQYFAQQSKHALVLRELAMVSGIPVGRSSIVDTMGRNTIDTMYDLSTSTLWDTNVRDGRKENNCGKFSVSGIRSCLNKAVNGQRAVQDYISRLGNWGFFEWTISFQKFVLENLKFFGWTQLTCGFIELFWSSCVLLDMHYHSNDWRAYFTMFTVSWQFISIILISVKCPLLERIINGQRNQINAENSTATEPSSCNVDLRIAKLHTILNFEKQRSDERKKRRKERLKREECVKDPKEFPNNLTQSEEIDSRTAKDVSGTVNKISDLKATKEQNDKSLADIIEDHRANKQLG</sequence>